<organism evidence="3 4">
    <name type="scientific">Wickerhamomyces pijperi</name>
    <name type="common">Yeast</name>
    <name type="synonym">Pichia pijperi</name>
    <dbReference type="NCBI Taxonomy" id="599730"/>
    <lineage>
        <taxon>Eukaryota</taxon>
        <taxon>Fungi</taxon>
        <taxon>Dikarya</taxon>
        <taxon>Ascomycota</taxon>
        <taxon>Saccharomycotina</taxon>
        <taxon>Saccharomycetes</taxon>
        <taxon>Phaffomycetales</taxon>
        <taxon>Wickerhamomycetaceae</taxon>
        <taxon>Wickerhamomyces</taxon>
    </lineage>
</organism>
<reference evidence="3" key="1">
    <citation type="journal article" date="2021" name="Open Biol.">
        <title>Shared evolutionary footprints suggest mitochondrial oxidative damage underlies multiple complex I losses in fungi.</title>
        <authorList>
            <person name="Schikora-Tamarit M.A."/>
            <person name="Marcet-Houben M."/>
            <person name="Nosek J."/>
            <person name="Gabaldon T."/>
        </authorList>
    </citation>
    <scope>NUCLEOTIDE SEQUENCE</scope>
    <source>
        <strain evidence="3">CBS2887</strain>
    </source>
</reference>
<dbReference type="EMBL" id="JAEUBG010000665">
    <property type="protein sequence ID" value="KAH3687700.1"/>
    <property type="molecule type" value="Genomic_DNA"/>
</dbReference>
<evidence type="ECO:0000256" key="2">
    <source>
        <dbReference type="SAM" id="Phobius"/>
    </source>
</evidence>
<evidence type="ECO:0000313" key="4">
    <source>
        <dbReference type="Proteomes" id="UP000774326"/>
    </source>
</evidence>
<keyword evidence="2" id="KW-0812">Transmembrane</keyword>
<evidence type="ECO:0000256" key="1">
    <source>
        <dbReference type="SAM" id="MobiDB-lite"/>
    </source>
</evidence>
<keyword evidence="2" id="KW-0472">Membrane</keyword>
<gene>
    <name evidence="3" type="ORF">WICPIJ_001323</name>
</gene>
<feature type="compositionally biased region" description="Basic and acidic residues" evidence="1">
    <location>
        <begin position="155"/>
        <end position="164"/>
    </location>
</feature>
<dbReference type="PANTHER" id="PTHR35204:SF1">
    <property type="entry name" value="ENTEROTOXIN"/>
    <property type="match status" value="1"/>
</dbReference>
<sequence>MRDNNQPPSIVDRYRTKYGRKCLVLCIPILLVIGFLLHFHLWSSLLSDSKYPFTPTFSTFQQCVNPIDFTNASAIFNTVNNVLSPKGSEINPVGVSFFPGVIRQGTFLYHGTSKLYSPIPESYEWIALDYEFSLNFIDRRRGRGGAGGPDGPGGPDHDHDDKKNQPPPPPPPPGRHGGPRHGGPPEEGGIPTLLTFTADRDLKVVLLDGSSAAKTTKTGEMDTQSILAGLSAEEAYDEWTHTETICKWATANGYDGIVRIEVSYEVIICDFSKGVSLANNVTIATTESLLSLPEDYGDENDEFGTLNSKISAFTSFGQIAAGARYDRDGDHRILLDYSGFQTVLNRTYVDPDTYLRRVNNISSGIRQDILRGLEAYPNRIGPHSGTDWKLVTREIVDKFHPLLSLLNATLSSISTNLFHAEDESVILADIENLLVFTTGFMKTFQGNNQLEQDPLGDAILSKAQFHYARPYAPISSDSELLIWSSILEVSKEIIKPIFTAFKLSKSLINQHFTSGETKPPIRLTTETSLQLVKLSNTVSELIDQLNWPVFYECEERCNAGQVCYTPSWGPSPLGGHPPFHKGGPEDDEEGPRFPGPPSFDDGFIQDPEEVGLYRDAQGKLRISKNLKCVDYKLIFDRNHRAS</sequence>
<keyword evidence="2" id="KW-1133">Transmembrane helix</keyword>
<protein>
    <submittedName>
        <fullName evidence="3">Uncharacterized protein</fullName>
    </submittedName>
</protein>
<proteinExistence type="predicted"/>
<dbReference type="AlphaFoldDB" id="A0A9P8QDW2"/>
<feature type="region of interest" description="Disordered" evidence="1">
    <location>
        <begin position="574"/>
        <end position="605"/>
    </location>
</feature>
<keyword evidence="4" id="KW-1185">Reference proteome</keyword>
<evidence type="ECO:0000313" key="3">
    <source>
        <dbReference type="EMBL" id="KAH3687700.1"/>
    </source>
</evidence>
<dbReference type="Proteomes" id="UP000774326">
    <property type="component" value="Unassembled WGS sequence"/>
</dbReference>
<dbReference type="PANTHER" id="PTHR35204">
    <property type="entry name" value="YALI0A21131P"/>
    <property type="match status" value="1"/>
</dbReference>
<feature type="region of interest" description="Disordered" evidence="1">
    <location>
        <begin position="141"/>
        <end position="192"/>
    </location>
</feature>
<comment type="caution">
    <text evidence="3">The sequence shown here is derived from an EMBL/GenBank/DDBJ whole genome shotgun (WGS) entry which is preliminary data.</text>
</comment>
<reference evidence="3" key="2">
    <citation type="submission" date="2021-01" db="EMBL/GenBank/DDBJ databases">
        <authorList>
            <person name="Schikora-Tamarit M.A."/>
        </authorList>
    </citation>
    <scope>NUCLEOTIDE SEQUENCE</scope>
    <source>
        <strain evidence="3">CBS2887</strain>
    </source>
</reference>
<dbReference type="OrthoDB" id="10261782at2759"/>
<feature type="transmembrane region" description="Helical" evidence="2">
    <location>
        <begin position="22"/>
        <end position="42"/>
    </location>
</feature>
<dbReference type="InterPro" id="IPR038921">
    <property type="entry name" value="YOR389W-like"/>
</dbReference>
<feature type="compositionally biased region" description="Pro residues" evidence="1">
    <location>
        <begin position="165"/>
        <end position="174"/>
    </location>
</feature>
<feature type="compositionally biased region" description="Gly residues" evidence="1">
    <location>
        <begin position="144"/>
        <end position="154"/>
    </location>
</feature>
<name>A0A9P8QDW2_WICPI</name>
<accession>A0A9P8QDW2</accession>